<dbReference type="Proteomes" id="UP000827092">
    <property type="component" value="Unassembled WGS sequence"/>
</dbReference>
<accession>A0AAV6TG15</accession>
<evidence type="ECO:0000313" key="2">
    <source>
        <dbReference type="Proteomes" id="UP000827092"/>
    </source>
</evidence>
<reference evidence="1 2" key="1">
    <citation type="journal article" date="2022" name="Nat. Ecol. Evol.">
        <title>A masculinizing supergene underlies an exaggerated male reproductive morph in a spider.</title>
        <authorList>
            <person name="Hendrickx F."/>
            <person name="De Corte Z."/>
            <person name="Sonet G."/>
            <person name="Van Belleghem S.M."/>
            <person name="Kostlbacher S."/>
            <person name="Vangestel C."/>
        </authorList>
    </citation>
    <scope>NUCLEOTIDE SEQUENCE [LARGE SCALE GENOMIC DNA]</scope>
    <source>
        <strain evidence="1">W744_W776</strain>
    </source>
</reference>
<evidence type="ECO:0000313" key="1">
    <source>
        <dbReference type="EMBL" id="KAG8170435.1"/>
    </source>
</evidence>
<name>A0AAV6TG15_9ARAC</name>
<comment type="caution">
    <text evidence="1">The sequence shown here is derived from an EMBL/GenBank/DDBJ whole genome shotgun (WGS) entry which is preliminary data.</text>
</comment>
<organism evidence="1 2">
    <name type="scientific">Oedothorax gibbosus</name>
    <dbReference type="NCBI Taxonomy" id="931172"/>
    <lineage>
        <taxon>Eukaryota</taxon>
        <taxon>Metazoa</taxon>
        <taxon>Ecdysozoa</taxon>
        <taxon>Arthropoda</taxon>
        <taxon>Chelicerata</taxon>
        <taxon>Arachnida</taxon>
        <taxon>Araneae</taxon>
        <taxon>Araneomorphae</taxon>
        <taxon>Entelegynae</taxon>
        <taxon>Araneoidea</taxon>
        <taxon>Linyphiidae</taxon>
        <taxon>Erigoninae</taxon>
        <taxon>Oedothorax</taxon>
    </lineage>
</organism>
<dbReference type="EMBL" id="JAFNEN010005470">
    <property type="protein sequence ID" value="KAG8170435.1"/>
    <property type="molecule type" value="Genomic_DNA"/>
</dbReference>
<keyword evidence="2" id="KW-1185">Reference proteome</keyword>
<protein>
    <submittedName>
        <fullName evidence="1">Uncharacterized protein</fullName>
    </submittedName>
</protein>
<proteinExistence type="predicted"/>
<sequence>MPVCSSNITRVRKPNKIEPARSYAIIPCTIVSVTSCLKHSFMLQSNLPVNRDNREAHKGKNGLACQKRAVTAVGTDRPELETEIQLLQLFNRQKKIQKTFKYATWSKLLPRLLANLALPPN</sequence>
<gene>
    <name evidence="1" type="ORF">JTE90_019666</name>
</gene>
<dbReference type="AlphaFoldDB" id="A0AAV6TG15"/>